<keyword evidence="2" id="KW-0235">DNA replication</keyword>
<dbReference type="CDD" id="cd08041">
    <property type="entry name" value="OBF_kDNA_ligase_like"/>
    <property type="match status" value="1"/>
</dbReference>
<evidence type="ECO:0000313" key="6">
    <source>
        <dbReference type="EMBL" id="BBI61605.1"/>
    </source>
</evidence>
<dbReference type="KEGG" id="hsr:HSBAA_29110"/>
<dbReference type="InterPro" id="IPR029319">
    <property type="entry name" value="DNA_ligase_OB"/>
</dbReference>
<reference evidence="6 7" key="1">
    <citation type="journal article" date="2019" name="Microbiol. Resour. Announc.">
        <title>Complete Genome Sequence of Halomonas sulfidaeris Strain Esulfide1 Isolated from a Metal Sulfide Rock at a Depth of 2,200 Meters, Obtained Using Nanopore Sequencing.</title>
        <authorList>
            <person name="Saito M."/>
            <person name="Nishigata A."/>
            <person name="Galipon J."/>
            <person name="Arakawa K."/>
        </authorList>
    </citation>
    <scope>NUCLEOTIDE SEQUENCE [LARGE SCALE GENOMIC DNA]</scope>
    <source>
        <strain evidence="6 7">ATCC BAA-803</strain>
    </source>
</reference>
<dbReference type="EMBL" id="AP019514">
    <property type="protein sequence ID" value="BBI61605.1"/>
    <property type="molecule type" value="Genomic_DNA"/>
</dbReference>
<dbReference type="InterPro" id="IPR012340">
    <property type="entry name" value="NA-bd_OB-fold"/>
</dbReference>
<feature type="domain" description="DNA ligase OB-like" evidence="5">
    <location>
        <begin position="62"/>
        <end position="132"/>
    </location>
</feature>
<keyword evidence="3" id="KW-0227">DNA damage</keyword>
<evidence type="ECO:0000256" key="4">
    <source>
        <dbReference type="ARBA" id="ARBA00023204"/>
    </source>
</evidence>
<dbReference type="GO" id="GO:0016874">
    <property type="term" value="F:ligase activity"/>
    <property type="evidence" value="ECO:0007669"/>
    <property type="project" value="UniProtKB-KW"/>
</dbReference>
<name>A0A455U6L4_9GAMM</name>
<evidence type="ECO:0000259" key="5">
    <source>
        <dbReference type="Pfam" id="PF14743"/>
    </source>
</evidence>
<evidence type="ECO:0000256" key="2">
    <source>
        <dbReference type="ARBA" id="ARBA00022705"/>
    </source>
</evidence>
<dbReference type="InterPro" id="IPR050326">
    <property type="entry name" value="NAD_dep_DNA_ligaseB"/>
</dbReference>
<dbReference type="PANTHER" id="PTHR47810">
    <property type="entry name" value="DNA LIGASE"/>
    <property type="match status" value="1"/>
</dbReference>
<evidence type="ECO:0000256" key="3">
    <source>
        <dbReference type="ARBA" id="ARBA00022763"/>
    </source>
</evidence>
<dbReference type="GO" id="GO:0006281">
    <property type="term" value="P:DNA repair"/>
    <property type="evidence" value="ECO:0007669"/>
    <property type="project" value="UniProtKB-KW"/>
</dbReference>
<gene>
    <name evidence="6" type="ORF">HSBAA_29110</name>
</gene>
<dbReference type="SUPFAM" id="SSF50249">
    <property type="entry name" value="Nucleic acid-binding proteins"/>
    <property type="match status" value="1"/>
</dbReference>
<dbReference type="Gene3D" id="2.40.50.140">
    <property type="entry name" value="Nucleic acid-binding proteins"/>
    <property type="match status" value="1"/>
</dbReference>
<dbReference type="Pfam" id="PF14743">
    <property type="entry name" value="DNA_ligase_OB_2"/>
    <property type="match status" value="1"/>
</dbReference>
<organism evidence="6 7">
    <name type="scientific">Vreelandella sulfidaeris</name>
    <dbReference type="NCBI Taxonomy" id="115553"/>
    <lineage>
        <taxon>Bacteria</taxon>
        <taxon>Pseudomonadati</taxon>
        <taxon>Pseudomonadota</taxon>
        <taxon>Gammaproteobacteria</taxon>
        <taxon>Oceanospirillales</taxon>
        <taxon>Halomonadaceae</taxon>
        <taxon>Vreelandella</taxon>
    </lineage>
</organism>
<keyword evidence="4" id="KW-0234">DNA repair</keyword>
<dbReference type="Proteomes" id="UP000320231">
    <property type="component" value="Chromosome"/>
</dbReference>
<dbReference type="AlphaFoldDB" id="A0A455U6L4"/>
<accession>A0A455U6L4</accession>
<proteinExistence type="predicted"/>
<evidence type="ECO:0000256" key="1">
    <source>
        <dbReference type="ARBA" id="ARBA00022598"/>
    </source>
</evidence>
<sequence length="142" mass="16033">MPTVVVYDENSAKNEFASYQEEGFEGAVLKNPKASYSFRRSYNWMKMKSEESADLKIVGYEEGTGKYEGQMGALIVDFNGVEVNVGSGLTDALRRSMWEDKETSLIGRLVEVEYMEVTPDGSLRHPRFVCFRDLPESPGIKI</sequence>
<protein>
    <recommendedName>
        <fullName evidence="5">DNA ligase OB-like domain-containing protein</fullName>
    </recommendedName>
</protein>
<evidence type="ECO:0000313" key="7">
    <source>
        <dbReference type="Proteomes" id="UP000320231"/>
    </source>
</evidence>
<keyword evidence="1" id="KW-0436">Ligase</keyword>
<dbReference type="GO" id="GO:0006260">
    <property type="term" value="P:DNA replication"/>
    <property type="evidence" value="ECO:0007669"/>
    <property type="project" value="UniProtKB-KW"/>
</dbReference>
<dbReference type="PANTHER" id="PTHR47810:SF1">
    <property type="entry name" value="DNA LIGASE B"/>
    <property type="match status" value="1"/>
</dbReference>